<dbReference type="Gene3D" id="3.40.1190.20">
    <property type="match status" value="1"/>
</dbReference>
<dbReference type="PANTHER" id="PTHR12592">
    <property type="entry name" value="ATP-DEPENDENT (S)-NAD(P)H-HYDRATE DEHYDRATASE FAMILY MEMBER"/>
    <property type="match status" value="1"/>
</dbReference>
<protein>
    <recommendedName>
        <fullName evidence="19">Bifunctional NAD(P)H-hydrate repair enzyme</fullName>
    </recommendedName>
    <alternativeName>
        <fullName evidence="19">Nicotinamide nucleotide repair protein</fullName>
    </alternativeName>
    <domain>
        <recommendedName>
            <fullName evidence="19">ADP-dependent (S)-NAD(P)H-hydrate dehydratase</fullName>
            <ecNumber evidence="19">4.2.1.136</ecNumber>
        </recommendedName>
        <alternativeName>
            <fullName evidence="19">ADP-dependent NAD(P)HX dehydratase</fullName>
        </alternativeName>
    </domain>
    <domain>
        <recommendedName>
            <fullName evidence="19">NAD(P)H-hydrate epimerase</fullName>
            <ecNumber evidence="19">5.1.99.6</ecNumber>
        </recommendedName>
    </domain>
</protein>
<dbReference type="GO" id="GO:0046496">
    <property type="term" value="P:nicotinamide nucleotide metabolic process"/>
    <property type="evidence" value="ECO:0007669"/>
    <property type="project" value="UniProtKB-UniRule"/>
</dbReference>
<evidence type="ECO:0000313" key="23">
    <source>
        <dbReference type="Proteomes" id="UP000244929"/>
    </source>
</evidence>
<comment type="similarity">
    <text evidence="3 19">In the N-terminal section; belongs to the NnrE/AIBP family.</text>
</comment>
<comment type="cofactor">
    <cofactor evidence="17">
        <name>Mg(2+)</name>
        <dbReference type="ChEBI" id="CHEBI:18420"/>
    </cofactor>
</comment>
<comment type="caution">
    <text evidence="18">Lacks conserved residue(s) required for the propagation of feature annotation.</text>
</comment>
<feature type="domain" description="YjeF C-terminal" evidence="20">
    <location>
        <begin position="221"/>
        <end position="492"/>
    </location>
</feature>
<feature type="binding site" evidence="18">
    <location>
        <position position="156"/>
    </location>
    <ligand>
        <name>(6S)-NADPHX</name>
        <dbReference type="ChEBI" id="CHEBI:64076"/>
    </ligand>
</feature>
<comment type="catalytic activity">
    <reaction evidence="1 18 19">
        <text>(6R)-NADHX = (6S)-NADHX</text>
        <dbReference type="Rhea" id="RHEA:32215"/>
        <dbReference type="ChEBI" id="CHEBI:64074"/>
        <dbReference type="ChEBI" id="CHEBI:64075"/>
        <dbReference type="EC" id="5.1.99.6"/>
    </reaction>
</comment>
<evidence type="ECO:0000256" key="17">
    <source>
        <dbReference type="HAMAP-Rule" id="MF_01965"/>
    </source>
</evidence>
<comment type="catalytic activity">
    <reaction evidence="2 18 19">
        <text>(6R)-NADPHX = (6S)-NADPHX</text>
        <dbReference type="Rhea" id="RHEA:32227"/>
        <dbReference type="ChEBI" id="CHEBI:64076"/>
        <dbReference type="ChEBI" id="CHEBI:64077"/>
        <dbReference type="EC" id="5.1.99.6"/>
    </reaction>
</comment>
<dbReference type="Proteomes" id="UP000244929">
    <property type="component" value="Chromosome"/>
</dbReference>
<keyword evidence="11 18" id="KW-0413">Isomerase</keyword>
<reference evidence="22 23" key="1">
    <citation type="submission" date="2018-04" db="EMBL/GenBank/DDBJ databases">
        <title>Genome sequencing of Flavobacterium sp. HYN0059.</title>
        <authorList>
            <person name="Yi H."/>
            <person name="Baek C."/>
        </authorList>
    </citation>
    <scope>NUCLEOTIDE SEQUENCE [LARGE SCALE GENOMIC DNA]</scope>
    <source>
        <strain evidence="22 23">HYN0059</strain>
    </source>
</reference>
<name>A0A2S1QYI0_9FLAO</name>
<evidence type="ECO:0000256" key="13">
    <source>
        <dbReference type="ARBA" id="ARBA00023268"/>
    </source>
</evidence>
<gene>
    <name evidence="18" type="primary">nnrE</name>
    <name evidence="17" type="synonym">nnrD</name>
    <name evidence="22" type="ORF">HYN59_10180</name>
</gene>
<dbReference type="PROSITE" id="PS01050">
    <property type="entry name" value="YJEF_C_2"/>
    <property type="match status" value="1"/>
</dbReference>
<dbReference type="Gene3D" id="3.40.50.10260">
    <property type="entry name" value="YjeF N-terminal domain"/>
    <property type="match status" value="1"/>
</dbReference>
<dbReference type="AlphaFoldDB" id="A0A2S1QYI0"/>
<feature type="binding site" evidence="17">
    <location>
        <position position="432"/>
    </location>
    <ligand>
        <name>AMP</name>
        <dbReference type="ChEBI" id="CHEBI:456215"/>
    </ligand>
</feature>
<comment type="function">
    <text evidence="17">Catalyzes the dehydration of the S-form of NAD(P)HX at the expense of ADP, which is converted to AMP. Together with NAD(P)HX epimerase, which catalyzes the epimerization of the S- and R-forms, the enzyme allows the repair of both epimers of NAD(P)HX, a damaged form of NAD(P)H that is a result of enzymatic or heat-dependent hydration.</text>
</comment>
<dbReference type="PROSITE" id="PS51385">
    <property type="entry name" value="YJEF_N"/>
    <property type="match status" value="1"/>
</dbReference>
<evidence type="ECO:0000256" key="6">
    <source>
        <dbReference type="ARBA" id="ARBA00022741"/>
    </source>
</evidence>
<dbReference type="InterPro" id="IPR036652">
    <property type="entry name" value="YjeF_N_dom_sf"/>
</dbReference>
<dbReference type="InterPro" id="IPR000631">
    <property type="entry name" value="CARKD"/>
</dbReference>
<evidence type="ECO:0000256" key="3">
    <source>
        <dbReference type="ARBA" id="ARBA00006001"/>
    </source>
</evidence>
<dbReference type="SUPFAM" id="SSF64153">
    <property type="entry name" value="YjeF N-terminal domain-like"/>
    <property type="match status" value="1"/>
</dbReference>
<comment type="function">
    <text evidence="14 19">Bifunctional enzyme that catalyzes the epimerization of the S- and R-forms of NAD(P)HX and the dehydration of the S-form of NAD(P)HX at the expense of ADP, which is converted to AMP. This allows the repair of both epimers of NAD(P)HX, a damaged form of NAD(P)H that is a result of enzymatic or heat-dependent hydration.</text>
</comment>
<dbReference type="GO" id="GO:0046872">
    <property type="term" value="F:metal ion binding"/>
    <property type="evidence" value="ECO:0007669"/>
    <property type="project" value="UniProtKB-UniRule"/>
</dbReference>
<dbReference type="GO" id="GO:0005524">
    <property type="term" value="F:ATP binding"/>
    <property type="evidence" value="ECO:0007669"/>
    <property type="project" value="UniProtKB-UniRule"/>
</dbReference>
<keyword evidence="7 17" id="KW-0067">ATP-binding</keyword>
<dbReference type="Pfam" id="PF03853">
    <property type="entry name" value="YjeF_N"/>
    <property type="match status" value="1"/>
</dbReference>
<evidence type="ECO:0000256" key="1">
    <source>
        <dbReference type="ARBA" id="ARBA00000013"/>
    </source>
</evidence>
<evidence type="ECO:0000256" key="4">
    <source>
        <dbReference type="ARBA" id="ARBA00009524"/>
    </source>
</evidence>
<evidence type="ECO:0000256" key="16">
    <source>
        <dbReference type="ARBA" id="ARBA00049209"/>
    </source>
</evidence>
<feature type="binding site" evidence="18">
    <location>
        <position position="123"/>
    </location>
    <ligand>
        <name>K(+)</name>
        <dbReference type="ChEBI" id="CHEBI:29103"/>
    </ligand>
</feature>
<comment type="cofactor">
    <cofactor evidence="18 19">
        <name>K(+)</name>
        <dbReference type="ChEBI" id="CHEBI:29103"/>
    </cofactor>
    <text evidence="18 19">Binds 1 potassium ion per subunit.</text>
</comment>
<evidence type="ECO:0000256" key="2">
    <source>
        <dbReference type="ARBA" id="ARBA00000909"/>
    </source>
</evidence>
<feature type="binding site" evidence="17">
    <location>
        <position position="318"/>
    </location>
    <ligand>
        <name>(6S)-NADPHX</name>
        <dbReference type="ChEBI" id="CHEBI:64076"/>
    </ligand>
</feature>
<feature type="binding site" evidence="17">
    <location>
        <position position="256"/>
    </location>
    <ligand>
        <name>(6S)-NADPHX</name>
        <dbReference type="ChEBI" id="CHEBI:64076"/>
    </ligand>
</feature>
<proteinExistence type="inferred from homology"/>
<keyword evidence="6 17" id="KW-0547">Nucleotide-binding</keyword>
<sequence>MKIFSVSKIREADEITISRQGITTGELMERAGTEAYLWLKKRFPDKETVFHVFCGKGNNGGDGLVVARLLHKDNYKVIVDIVEGTGNPSEDFTANLEKLDENNLACNTNEIYEYKKHKIVFLDAIFGIGLNREVGAEAKAVIERINNSGAKIISIDVPSGMFMDRKSELAVHSDIVLTFQFTKLAFYLAGNCNFIKEIKVLDIGLDKDFIANEPTQYFLTDRAEAHQRYRPVPSHAHKGIQGHALIIGGSYGKIGAVALSSKAALKSGCGLVTAYIPKCGYSIVQTTFPEAMVLTSGEEHIDSITFDIEPKAIGIGMGLGQHPETQQAVLEFLKHQKMPMVIDADALNILSYNKEWLNMLPENTILTPHPKELERLMGSWEDDFEKMEKIRAFAKEHKIILVAKDAFTIVACNDTVHINSTGNAALATGGSGDVLTGIITGLLAQSYSPADAAIFGVYLHGLSADIGVCDTSKQAFIASDIINYLGAAYLKIEAEKMQR</sequence>
<comment type="similarity">
    <text evidence="18">Belongs to the NnrE/AIBP family.</text>
</comment>
<comment type="subunit">
    <text evidence="17">Homotetramer.</text>
</comment>
<keyword evidence="13" id="KW-0511">Multifunctional enzyme</keyword>
<evidence type="ECO:0000259" key="21">
    <source>
        <dbReference type="PROSITE" id="PS51385"/>
    </source>
</evidence>
<keyword evidence="23" id="KW-1185">Reference proteome</keyword>
<comment type="similarity">
    <text evidence="17">Belongs to the NnrD/CARKD family.</text>
</comment>
<evidence type="ECO:0000256" key="15">
    <source>
        <dbReference type="ARBA" id="ARBA00048238"/>
    </source>
</evidence>
<dbReference type="Pfam" id="PF01256">
    <property type="entry name" value="Carb_kinase"/>
    <property type="match status" value="1"/>
</dbReference>
<dbReference type="PANTHER" id="PTHR12592:SF0">
    <property type="entry name" value="ATP-DEPENDENT (S)-NAD(P)H-HYDRATE DEHYDRATASE"/>
    <property type="match status" value="1"/>
</dbReference>
<organism evidence="22 23">
    <name type="scientific">Flavobacterium album</name>
    <dbReference type="NCBI Taxonomy" id="2175091"/>
    <lineage>
        <taxon>Bacteria</taxon>
        <taxon>Pseudomonadati</taxon>
        <taxon>Bacteroidota</taxon>
        <taxon>Flavobacteriia</taxon>
        <taxon>Flavobacteriales</taxon>
        <taxon>Flavobacteriaceae</taxon>
        <taxon>Flavobacterium</taxon>
    </lineage>
</organism>
<evidence type="ECO:0000256" key="19">
    <source>
        <dbReference type="PIRNR" id="PIRNR017184"/>
    </source>
</evidence>
<dbReference type="NCBIfam" id="TIGR00196">
    <property type="entry name" value="yjeF_cterm"/>
    <property type="match status" value="1"/>
</dbReference>
<feature type="binding site" evidence="17">
    <location>
        <begin position="404"/>
        <end position="408"/>
    </location>
    <ligand>
        <name>AMP</name>
        <dbReference type="ChEBI" id="CHEBI:456215"/>
    </ligand>
</feature>
<evidence type="ECO:0000256" key="18">
    <source>
        <dbReference type="HAMAP-Rule" id="MF_01966"/>
    </source>
</evidence>
<comment type="function">
    <text evidence="18">Catalyzes the epimerization of the S- and R-forms of NAD(P)HX, a damaged form of NAD(P)H that is a result of enzymatic or heat-dependent hydration. This is a prerequisite for the S-specific NAD(P)H-hydrate dehydratase to allow the repair of both epimers of NAD(P)HX.</text>
</comment>
<evidence type="ECO:0000256" key="12">
    <source>
        <dbReference type="ARBA" id="ARBA00023239"/>
    </source>
</evidence>
<evidence type="ECO:0000256" key="8">
    <source>
        <dbReference type="ARBA" id="ARBA00022857"/>
    </source>
</evidence>
<feature type="domain" description="YjeF N-terminal" evidence="21">
    <location>
        <begin position="9"/>
        <end position="211"/>
    </location>
</feature>
<comment type="catalytic activity">
    <reaction evidence="16 17 19">
        <text>(6S)-NADPHX + ADP = AMP + phosphate + NADPH + H(+)</text>
        <dbReference type="Rhea" id="RHEA:32235"/>
        <dbReference type="ChEBI" id="CHEBI:15378"/>
        <dbReference type="ChEBI" id="CHEBI:43474"/>
        <dbReference type="ChEBI" id="CHEBI:57783"/>
        <dbReference type="ChEBI" id="CHEBI:64076"/>
        <dbReference type="ChEBI" id="CHEBI:456215"/>
        <dbReference type="ChEBI" id="CHEBI:456216"/>
        <dbReference type="EC" id="4.2.1.136"/>
    </reaction>
</comment>
<feature type="binding site" evidence="18">
    <location>
        <begin position="58"/>
        <end position="62"/>
    </location>
    <ligand>
        <name>(6S)-NADPHX</name>
        <dbReference type="ChEBI" id="CHEBI:64076"/>
    </ligand>
</feature>
<evidence type="ECO:0000313" key="22">
    <source>
        <dbReference type="EMBL" id="AWH85460.1"/>
    </source>
</evidence>
<evidence type="ECO:0000256" key="11">
    <source>
        <dbReference type="ARBA" id="ARBA00023235"/>
    </source>
</evidence>
<evidence type="ECO:0000256" key="7">
    <source>
        <dbReference type="ARBA" id="ARBA00022840"/>
    </source>
</evidence>
<keyword evidence="5 18" id="KW-0479">Metal-binding</keyword>
<dbReference type="InterPro" id="IPR029056">
    <property type="entry name" value="Ribokinase-like"/>
</dbReference>
<dbReference type="GO" id="GO:0110051">
    <property type="term" value="P:metabolite repair"/>
    <property type="evidence" value="ECO:0007669"/>
    <property type="project" value="TreeGrafter"/>
</dbReference>
<dbReference type="OrthoDB" id="9806925at2"/>
<evidence type="ECO:0000256" key="10">
    <source>
        <dbReference type="ARBA" id="ARBA00023027"/>
    </source>
</evidence>
<dbReference type="GO" id="GO:0052856">
    <property type="term" value="F:NAD(P)HX epimerase activity"/>
    <property type="evidence" value="ECO:0007669"/>
    <property type="project" value="UniProtKB-UniRule"/>
</dbReference>
<feature type="binding site" evidence="18">
    <location>
        <position position="59"/>
    </location>
    <ligand>
        <name>K(+)</name>
        <dbReference type="ChEBI" id="CHEBI:29103"/>
    </ligand>
</feature>
<dbReference type="InterPro" id="IPR017953">
    <property type="entry name" value="Carbohydrate_kinase_pred_CS"/>
</dbReference>
<dbReference type="HAMAP" id="MF_01966">
    <property type="entry name" value="NADHX_epimerase"/>
    <property type="match status" value="1"/>
</dbReference>
<feature type="binding site" evidence="17">
    <location>
        <position position="433"/>
    </location>
    <ligand>
        <name>(6S)-NADPHX</name>
        <dbReference type="ChEBI" id="CHEBI:64076"/>
    </ligand>
</feature>
<evidence type="ECO:0000256" key="5">
    <source>
        <dbReference type="ARBA" id="ARBA00022723"/>
    </source>
</evidence>
<keyword evidence="8 17" id="KW-0521">NADP</keyword>
<comment type="similarity">
    <text evidence="4 19">In the C-terminal section; belongs to the NnrD/CARKD family.</text>
</comment>
<dbReference type="KEGG" id="falb:HYN59_10180"/>
<dbReference type="SUPFAM" id="SSF53613">
    <property type="entry name" value="Ribokinase-like"/>
    <property type="match status" value="1"/>
</dbReference>
<dbReference type="GO" id="GO:0052855">
    <property type="term" value="F:ADP-dependent NAD(P)H-hydrate dehydratase activity"/>
    <property type="evidence" value="ECO:0007669"/>
    <property type="project" value="UniProtKB-UniRule"/>
</dbReference>
<evidence type="ECO:0000259" key="20">
    <source>
        <dbReference type="PROSITE" id="PS51383"/>
    </source>
</evidence>
<comment type="catalytic activity">
    <reaction evidence="15 17 19">
        <text>(6S)-NADHX + ADP = AMP + phosphate + NADH + H(+)</text>
        <dbReference type="Rhea" id="RHEA:32223"/>
        <dbReference type="ChEBI" id="CHEBI:15378"/>
        <dbReference type="ChEBI" id="CHEBI:43474"/>
        <dbReference type="ChEBI" id="CHEBI:57945"/>
        <dbReference type="ChEBI" id="CHEBI:64074"/>
        <dbReference type="ChEBI" id="CHEBI:456215"/>
        <dbReference type="ChEBI" id="CHEBI:456216"/>
        <dbReference type="EC" id="4.2.1.136"/>
    </reaction>
</comment>
<dbReference type="EC" id="5.1.99.6" evidence="19"/>
<keyword evidence="9 18" id="KW-0630">Potassium</keyword>
<dbReference type="PIRSF" id="PIRSF017184">
    <property type="entry name" value="Nnr"/>
    <property type="match status" value="1"/>
</dbReference>
<accession>A0A2S1QYI0</accession>
<feature type="binding site" evidence="18">
    <location>
        <position position="159"/>
    </location>
    <ligand>
        <name>K(+)</name>
        <dbReference type="ChEBI" id="CHEBI:29103"/>
    </ligand>
</feature>
<dbReference type="PROSITE" id="PS51383">
    <property type="entry name" value="YJEF_C_3"/>
    <property type="match status" value="1"/>
</dbReference>
<dbReference type="NCBIfam" id="TIGR00197">
    <property type="entry name" value="yjeF_nterm"/>
    <property type="match status" value="1"/>
</dbReference>
<dbReference type="InterPro" id="IPR030677">
    <property type="entry name" value="Nnr"/>
</dbReference>
<evidence type="ECO:0000256" key="9">
    <source>
        <dbReference type="ARBA" id="ARBA00022958"/>
    </source>
</evidence>
<feature type="binding site" evidence="17">
    <location>
        <position position="369"/>
    </location>
    <ligand>
        <name>(6S)-NADPHX</name>
        <dbReference type="ChEBI" id="CHEBI:64076"/>
    </ligand>
</feature>
<dbReference type="HAMAP" id="MF_01965">
    <property type="entry name" value="NADHX_dehydratase"/>
    <property type="match status" value="1"/>
</dbReference>
<feature type="binding site" evidence="18">
    <location>
        <begin position="127"/>
        <end position="133"/>
    </location>
    <ligand>
        <name>(6S)-NADPHX</name>
        <dbReference type="ChEBI" id="CHEBI:64076"/>
    </ligand>
</feature>
<keyword evidence="12 17" id="KW-0456">Lyase</keyword>
<dbReference type="EC" id="4.2.1.136" evidence="19"/>
<dbReference type="InterPro" id="IPR004443">
    <property type="entry name" value="YjeF_N_dom"/>
</dbReference>
<evidence type="ECO:0000256" key="14">
    <source>
        <dbReference type="ARBA" id="ARBA00025153"/>
    </source>
</evidence>
<keyword evidence="10 17" id="KW-0520">NAD</keyword>
<dbReference type="CDD" id="cd01171">
    <property type="entry name" value="YXKO-related"/>
    <property type="match status" value="1"/>
</dbReference>
<dbReference type="EMBL" id="CP029186">
    <property type="protein sequence ID" value="AWH85460.1"/>
    <property type="molecule type" value="Genomic_DNA"/>
</dbReference>